<sequence length="95" mass="10573">MNPETVLAPFVPESRTDPRVSTLEIMEPGGTPFEKSFIQPSMDRFVEDIKQDHEKEEIESSTTLVSNGCVDIRGKIADKQTTGGWKASPFIIGIY</sequence>
<reference evidence="1 2" key="1">
    <citation type="journal article" date="2024" name="G3 (Bethesda)">
        <title>Genome assembly of Hibiscus sabdariffa L. provides insights into metabolisms of medicinal natural products.</title>
        <authorList>
            <person name="Kim T."/>
        </authorList>
    </citation>
    <scope>NUCLEOTIDE SEQUENCE [LARGE SCALE GENOMIC DNA]</scope>
    <source>
        <strain evidence="1">TK-2024</strain>
        <tissue evidence="1">Old leaves</tissue>
    </source>
</reference>
<protein>
    <submittedName>
        <fullName evidence="1">Uncharacterized protein</fullName>
    </submittedName>
</protein>
<evidence type="ECO:0000313" key="2">
    <source>
        <dbReference type="Proteomes" id="UP001472677"/>
    </source>
</evidence>
<accession>A0ABR1Z6W9</accession>
<proteinExistence type="predicted"/>
<organism evidence="1 2">
    <name type="scientific">Hibiscus sabdariffa</name>
    <name type="common">roselle</name>
    <dbReference type="NCBI Taxonomy" id="183260"/>
    <lineage>
        <taxon>Eukaryota</taxon>
        <taxon>Viridiplantae</taxon>
        <taxon>Streptophyta</taxon>
        <taxon>Embryophyta</taxon>
        <taxon>Tracheophyta</taxon>
        <taxon>Spermatophyta</taxon>
        <taxon>Magnoliopsida</taxon>
        <taxon>eudicotyledons</taxon>
        <taxon>Gunneridae</taxon>
        <taxon>Pentapetalae</taxon>
        <taxon>rosids</taxon>
        <taxon>malvids</taxon>
        <taxon>Malvales</taxon>
        <taxon>Malvaceae</taxon>
        <taxon>Malvoideae</taxon>
        <taxon>Hibiscus</taxon>
    </lineage>
</organism>
<gene>
    <name evidence="1" type="ORF">V6N12_008222</name>
</gene>
<comment type="caution">
    <text evidence="1">The sequence shown here is derived from an EMBL/GenBank/DDBJ whole genome shotgun (WGS) entry which is preliminary data.</text>
</comment>
<evidence type="ECO:0000313" key="1">
    <source>
        <dbReference type="EMBL" id="KAK8475034.1"/>
    </source>
</evidence>
<keyword evidence="2" id="KW-1185">Reference proteome</keyword>
<dbReference type="Proteomes" id="UP001472677">
    <property type="component" value="Unassembled WGS sequence"/>
</dbReference>
<name>A0ABR1Z6W9_9ROSI</name>
<dbReference type="EMBL" id="JBBPBM010002742">
    <property type="protein sequence ID" value="KAK8475034.1"/>
    <property type="molecule type" value="Genomic_DNA"/>
</dbReference>